<dbReference type="InterPro" id="IPR014756">
    <property type="entry name" value="Ig_E-set"/>
</dbReference>
<name>A0A9P6ALL0_9AGAM</name>
<reference evidence="1" key="1">
    <citation type="journal article" date="2020" name="Nat. Commun.">
        <title>Large-scale genome sequencing of mycorrhizal fungi provides insights into the early evolution of symbiotic traits.</title>
        <authorList>
            <person name="Miyauchi S."/>
            <person name="Kiss E."/>
            <person name="Kuo A."/>
            <person name="Drula E."/>
            <person name="Kohler A."/>
            <person name="Sanchez-Garcia M."/>
            <person name="Morin E."/>
            <person name="Andreopoulos B."/>
            <person name="Barry K.W."/>
            <person name="Bonito G."/>
            <person name="Buee M."/>
            <person name="Carver A."/>
            <person name="Chen C."/>
            <person name="Cichocki N."/>
            <person name="Clum A."/>
            <person name="Culley D."/>
            <person name="Crous P.W."/>
            <person name="Fauchery L."/>
            <person name="Girlanda M."/>
            <person name="Hayes R.D."/>
            <person name="Keri Z."/>
            <person name="LaButti K."/>
            <person name="Lipzen A."/>
            <person name="Lombard V."/>
            <person name="Magnuson J."/>
            <person name="Maillard F."/>
            <person name="Murat C."/>
            <person name="Nolan M."/>
            <person name="Ohm R.A."/>
            <person name="Pangilinan J."/>
            <person name="Pereira M.F."/>
            <person name="Perotto S."/>
            <person name="Peter M."/>
            <person name="Pfister S."/>
            <person name="Riley R."/>
            <person name="Sitrit Y."/>
            <person name="Stielow J.B."/>
            <person name="Szollosi G."/>
            <person name="Zifcakova L."/>
            <person name="Stursova M."/>
            <person name="Spatafora J.W."/>
            <person name="Tedersoo L."/>
            <person name="Vaario L.M."/>
            <person name="Yamada A."/>
            <person name="Yan M."/>
            <person name="Wang P."/>
            <person name="Xu J."/>
            <person name="Bruns T."/>
            <person name="Baldrian P."/>
            <person name="Vilgalys R."/>
            <person name="Dunand C."/>
            <person name="Henrissat B."/>
            <person name="Grigoriev I.V."/>
            <person name="Hibbett D."/>
            <person name="Nagy L.G."/>
            <person name="Martin F.M."/>
        </authorList>
    </citation>
    <scope>NUCLEOTIDE SEQUENCE</scope>
    <source>
        <strain evidence="1">UP504</strain>
    </source>
</reference>
<protein>
    <recommendedName>
        <fullName evidence="3">Arrestin-like N-terminal domain-containing protein</fullName>
    </recommendedName>
</protein>
<dbReference type="Gene3D" id="2.60.40.640">
    <property type="match status" value="1"/>
</dbReference>
<evidence type="ECO:0008006" key="3">
    <source>
        <dbReference type="Google" id="ProtNLM"/>
    </source>
</evidence>
<dbReference type="EMBL" id="MU129076">
    <property type="protein sequence ID" value="KAF9507614.1"/>
    <property type="molecule type" value="Genomic_DNA"/>
</dbReference>
<keyword evidence="2" id="KW-1185">Reference proteome</keyword>
<dbReference type="SUPFAM" id="SSF81296">
    <property type="entry name" value="E set domains"/>
    <property type="match status" value="1"/>
</dbReference>
<proteinExistence type="predicted"/>
<gene>
    <name evidence="1" type="ORF">BS47DRAFT_1321174</name>
</gene>
<evidence type="ECO:0000313" key="2">
    <source>
        <dbReference type="Proteomes" id="UP000886523"/>
    </source>
</evidence>
<dbReference type="AlphaFoldDB" id="A0A9P6ALL0"/>
<dbReference type="OrthoDB" id="3345971at2759"/>
<organism evidence="1 2">
    <name type="scientific">Hydnum rufescens UP504</name>
    <dbReference type="NCBI Taxonomy" id="1448309"/>
    <lineage>
        <taxon>Eukaryota</taxon>
        <taxon>Fungi</taxon>
        <taxon>Dikarya</taxon>
        <taxon>Basidiomycota</taxon>
        <taxon>Agaricomycotina</taxon>
        <taxon>Agaricomycetes</taxon>
        <taxon>Cantharellales</taxon>
        <taxon>Hydnaceae</taxon>
        <taxon>Hydnum</taxon>
    </lineage>
</organism>
<evidence type="ECO:0000313" key="1">
    <source>
        <dbReference type="EMBL" id="KAF9507614.1"/>
    </source>
</evidence>
<accession>A0A9P6ALL0</accession>
<dbReference type="Proteomes" id="UP000886523">
    <property type="component" value="Unassembled WGS sequence"/>
</dbReference>
<comment type="caution">
    <text evidence="1">The sequence shown here is derived from an EMBL/GenBank/DDBJ whole genome shotgun (WGS) entry which is preliminary data.</text>
</comment>
<sequence>MLPQLLVSPTIKLTLNQTFTFLRPSPAPEHIPSADPMVTGMVTLTLPRRKYIKSLSVRLIRIYSLLFSNDEYEAGRTTEVEVSLASPKEERLFERGQHHFAFTIILPSSLAPTEGSQLGRIFYKIVATAKGDGIVGSDVTTYEKIIIIASPTADGETNDLNLWMEGFHAEIGPYAVSTVSQHLTVGGILNFNLILAHPPATILIHSVSAFICTAYGIKSIKTPTKRIDRVTQRLCMFVVNRTSPPDSHFASDASCITPGSGTPIATSPGSFHHAVVESPVRDLPPSIDAPSTNPPLVMIPEGHSYQLTHLGRVPSDGFIRSSTLLGTRTPLNVAHELVFEVTFETLSQDSPKGKSTLKLQKPITISSCCCILENLLVPIYSEVEVPVVKIDTAKTFEDRCVCATSKDQLVLQQRLAGMEFIRVAEGRPTKAEYRLQH</sequence>
<dbReference type="InterPro" id="IPR014752">
    <property type="entry name" value="Arrestin-like_C"/>
</dbReference>